<reference evidence="1 2" key="1">
    <citation type="submission" date="2019-01" db="EMBL/GenBank/DDBJ databases">
        <authorList>
            <person name="Brito A."/>
        </authorList>
    </citation>
    <scope>NUCLEOTIDE SEQUENCE [LARGE SCALE GENOMIC DNA]</scope>
    <source>
        <strain evidence="1">1</strain>
    </source>
</reference>
<evidence type="ECO:0000313" key="1">
    <source>
        <dbReference type="EMBL" id="VEP18371.1"/>
    </source>
</evidence>
<dbReference type="RefSeq" id="WP_186375948.1">
    <property type="nucleotide sequence ID" value="NZ_LR213835.1"/>
</dbReference>
<proteinExistence type="predicted"/>
<dbReference type="AlphaFoldDB" id="A0A563W3V6"/>
<dbReference type="Proteomes" id="UP000320055">
    <property type="component" value="Unassembled WGS sequence"/>
</dbReference>
<dbReference type="EMBL" id="CAACVJ010000684">
    <property type="protein sequence ID" value="VEP18371.1"/>
    <property type="molecule type" value="Genomic_DNA"/>
</dbReference>
<accession>A0A563W3V6</accession>
<keyword evidence="2" id="KW-1185">Reference proteome</keyword>
<name>A0A563W3V6_9CYAN</name>
<organism evidence="1 2">
    <name type="scientific">Hyella patelloides LEGE 07179</name>
    <dbReference type="NCBI Taxonomy" id="945734"/>
    <lineage>
        <taxon>Bacteria</taxon>
        <taxon>Bacillati</taxon>
        <taxon>Cyanobacteriota</taxon>
        <taxon>Cyanophyceae</taxon>
        <taxon>Pleurocapsales</taxon>
        <taxon>Hyellaceae</taxon>
        <taxon>Hyella</taxon>
    </lineage>
</organism>
<gene>
    <name evidence="1" type="ORF">H1P_770008</name>
</gene>
<protein>
    <submittedName>
        <fullName evidence="1">Uncharacterized protein</fullName>
    </submittedName>
</protein>
<sequence length="55" mass="6179">MSTIDSMVWGDFMWAMESSEIALSSLIGLKPRAKARKRLTISTPSLHIDKLKSKD</sequence>
<evidence type="ECO:0000313" key="2">
    <source>
        <dbReference type="Proteomes" id="UP000320055"/>
    </source>
</evidence>